<organism evidence="3 4">
    <name type="scientific">Verticillium longisporum</name>
    <name type="common">Verticillium dahliae var. longisporum</name>
    <dbReference type="NCBI Taxonomy" id="100787"/>
    <lineage>
        <taxon>Eukaryota</taxon>
        <taxon>Fungi</taxon>
        <taxon>Dikarya</taxon>
        <taxon>Ascomycota</taxon>
        <taxon>Pezizomycotina</taxon>
        <taxon>Sordariomycetes</taxon>
        <taxon>Hypocreomycetidae</taxon>
        <taxon>Glomerellales</taxon>
        <taxon>Plectosphaerellaceae</taxon>
        <taxon>Verticillium</taxon>
    </lineage>
</organism>
<evidence type="ECO:0000313" key="3">
    <source>
        <dbReference type="EMBL" id="CRK36583.1"/>
    </source>
</evidence>
<feature type="domain" description="DUF6546" evidence="1">
    <location>
        <begin position="285"/>
        <end position="486"/>
    </location>
</feature>
<evidence type="ECO:0000259" key="1">
    <source>
        <dbReference type="Pfam" id="PF20183"/>
    </source>
</evidence>
<keyword evidence="4" id="KW-1185">Reference proteome</keyword>
<dbReference type="InterPro" id="IPR046676">
    <property type="entry name" value="DUF6546"/>
</dbReference>
<name>A0A0G4MQN1_VERLO</name>
<gene>
    <name evidence="3" type="ORF">BN1708_007096</name>
    <name evidence="2" type="ORF">BN1723_009217</name>
</gene>
<evidence type="ECO:0000313" key="5">
    <source>
        <dbReference type="Proteomes" id="UP000045706"/>
    </source>
</evidence>
<dbReference type="Pfam" id="PF20183">
    <property type="entry name" value="DUF6546"/>
    <property type="match status" value="1"/>
</dbReference>
<dbReference type="AlphaFoldDB" id="A0A0G4MQN1"/>
<proteinExistence type="predicted"/>
<evidence type="ECO:0000313" key="4">
    <source>
        <dbReference type="Proteomes" id="UP000044602"/>
    </source>
</evidence>
<dbReference type="Proteomes" id="UP000044602">
    <property type="component" value="Unassembled WGS sequence"/>
</dbReference>
<dbReference type="Proteomes" id="UP000045706">
    <property type="component" value="Unassembled WGS sequence"/>
</dbReference>
<dbReference type="EMBL" id="CVQH01024194">
    <property type="protein sequence ID" value="CRK36583.1"/>
    <property type="molecule type" value="Genomic_DNA"/>
</dbReference>
<reference evidence="4 5" key="1">
    <citation type="submission" date="2015-05" db="EMBL/GenBank/DDBJ databases">
        <authorList>
            <person name="Fogelqvist Johan"/>
        </authorList>
    </citation>
    <scope>NUCLEOTIDE SEQUENCE [LARGE SCALE GENOMIC DNA]</scope>
    <source>
        <strain evidence="3">VL1</strain>
        <strain evidence="2">VL2</strain>
    </source>
</reference>
<dbReference type="EMBL" id="CVQI01001891">
    <property type="protein sequence ID" value="CRK11010.1"/>
    <property type="molecule type" value="Genomic_DNA"/>
</dbReference>
<accession>A0A0G4MQN1</accession>
<evidence type="ECO:0000313" key="2">
    <source>
        <dbReference type="EMBL" id="CRK11010.1"/>
    </source>
</evidence>
<sequence length="509" mass="58471">MFSAAWSWAKLPPEIRNQILKDIICSGIKLADAASVSREWHSVIEPHNFARINLTPTRISSSGSILSRKRSLIRYIWFRLELQRYDCTICMAEDDDTWGMNDIDSAFVTQSFEDLFSTLSPWELDGDLVLDISIYSPSDSDHWFKYLEFGPDIPPGQSSPSLRQSEVSTQSLTDLFDDPDHGWRAGRRQTAPASQVIDRVFDEIECPLPCEDEELEKIWWQRLPLVPAITGVYLRQQTRRRWKPTDLARMFARFPNLEELWYEPWKDEPLMQRFTDKHHETLFDSLHKDLRTMILFENFNQDYDIPKSWDLEAIRTRKGNTALARKLARTSKDLEVLSASYIVDARHFFDARRESCIWPSLTSLTLTSSLLGPDASSADIDGMLLNAAAAALKMPKIQTIEIWNGKEGLAMLFRYRTARDGQSVTVTLRGTSEVILRPTVAQAWKAVALRHHHGRVEIESDSIDGRIIKSHGDALCHLKLSTQVIRPVSLRQIVKEDQLRTGPSDMKIW</sequence>
<protein>
    <recommendedName>
        <fullName evidence="1">DUF6546 domain-containing protein</fullName>
    </recommendedName>
</protein>